<comment type="similarity">
    <text evidence="2">Belongs to the ERCC1/RAD10/SWI10 family.</text>
</comment>
<dbReference type="AlphaFoldDB" id="A0A316UJJ0"/>
<dbReference type="InterPro" id="IPR011335">
    <property type="entry name" value="Restrct_endonuc-II-like"/>
</dbReference>
<evidence type="ECO:0000256" key="5">
    <source>
        <dbReference type="ARBA" id="ARBA00023204"/>
    </source>
</evidence>
<keyword evidence="3" id="KW-0227">DNA damage</keyword>
<feature type="region of interest" description="Disordered" evidence="7">
    <location>
        <begin position="1"/>
        <end position="87"/>
    </location>
</feature>
<dbReference type="Pfam" id="PF14520">
    <property type="entry name" value="HHH_5"/>
    <property type="match status" value="1"/>
</dbReference>
<dbReference type="Proteomes" id="UP000245884">
    <property type="component" value="Unassembled WGS sequence"/>
</dbReference>
<evidence type="ECO:0000256" key="6">
    <source>
        <dbReference type="ARBA" id="ARBA00023242"/>
    </source>
</evidence>
<dbReference type="SUPFAM" id="SSF47781">
    <property type="entry name" value="RuvA domain 2-like"/>
    <property type="match status" value="1"/>
</dbReference>
<dbReference type="FunFam" id="3.40.50.10130:FF:000001">
    <property type="entry name" value="DNA excision repair protein ERCC-1"/>
    <property type="match status" value="1"/>
</dbReference>
<dbReference type="Gene3D" id="1.10.150.20">
    <property type="entry name" value="5' to 3' exonuclease, C-terminal subdomain"/>
    <property type="match status" value="1"/>
</dbReference>
<feature type="compositionally biased region" description="Acidic residues" evidence="7">
    <location>
        <begin position="440"/>
        <end position="459"/>
    </location>
</feature>
<gene>
    <name evidence="9" type="ORF">BDZ90DRAFT_234264</name>
</gene>
<dbReference type="InterPro" id="IPR047260">
    <property type="entry name" value="ERCC1-like_central_dom"/>
</dbReference>
<evidence type="ECO:0000313" key="10">
    <source>
        <dbReference type="Proteomes" id="UP000245884"/>
    </source>
</evidence>
<dbReference type="InterPro" id="IPR004579">
    <property type="entry name" value="ERCC1/RAD10/SWI10"/>
</dbReference>
<dbReference type="GO" id="GO:0006312">
    <property type="term" value="P:mitotic recombination"/>
    <property type="evidence" value="ECO:0007669"/>
    <property type="project" value="TreeGrafter"/>
</dbReference>
<feature type="compositionally biased region" description="Basic and acidic residues" evidence="7">
    <location>
        <begin position="393"/>
        <end position="402"/>
    </location>
</feature>
<dbReference type="GO" id="GO:0003684">
    <property type="term" value="F:damaged DNA binding"/>
    <property type="evidence" value="ECO:0007669"/>
    <property type="project" value="InterPro"/>
</dbReference>
<dbReference type="RefSeq" id="XP_025360059.1">
    <property type="nucleotide sequence ID" value="XM_025506949.1"/>
</dbReference>
<protein>
    <recommendedName>
        <fullName evidence="8">ERCC1-like central domain-containing protein</fullName>
    </recommendedName>
</protein>
<feature type="region of interest" description="Disordered" evidence="7">
    <location>
        <begin position="293"/>
        <end position="327"/>
    </location>
</feature>
<keyword evidence="5" id="KW-0234">DNA repair</keyword>
<dbReference type="PANTHER" id="PTHR12749:SF0">
    <property type="entry name" value="DNA EXCISION REPAIR PROTEIN ERCC-1"/>
    <property type="match status" value="1"/>
</dbReference>
<proteinExistence type="inferred from homology"/>
<dbReference type="EMBL" id="KZ819676">
    <property type="protein sequence ID" value="PWN25447.1"/>
    <property type="molecule type" value="Genomic_DNA"/>
</dbReference>
<evidence type="ECO:0000259" key="8">
    <source>
        <dbReference type="Pfam" id="PF03834"/>
    </source>
</evidence>
<dbReference type="NCBIfam" id="TIGR00597">
    <property type="entry name" value="rad10"/>
    <property type="match status" value="1"/>
</dbReference>
<sequence>MNNSNPPPSRPARPKVVQPKPTNKQLASPSAAPPAQPVAGPSTSSSSTLPAQPQPQPGGSAPRPAPIARSTGPKILAPSGSSSLLVQNTQRGNPLLRTLRSIPWEFADIPADYQLSPSRGALFLSLKYHRLHPEYVHDRIAKLRGIGRYEHRLLLIQVDIPLPQTALKELTKTSLVNGFTLLLSWSPQEVARYLEQYKIYETKGPELIRERRGEDHLGAMTSCLTSVPRINRTDVRNLVAKFGSLRRLSRASAGDLADMSGFGEIKVRLLTEAFRTPFRVGGGGGAWRVARRRREEGKKRSGVGDGDEMDDIEEIEDDDDDEDGAEMMRGQGTHVAGVAGALQTAGADADGEAGRDGSGASKRRRIELRVDEEEERDAGNGVVNPKPPAQGDVRGEAEDHLPLDNLNDADDLAALAAEEGNLGSGSGSDPIERQGHGAAQDDDGNDDEFGSDLNLDELTAEEREELRRAMRMSMA</sequence>
<dbReference type="GO" id="GO:0070522">
    <property type="term" value="C:ERCC4-ERCC1 complex"/>
    <property type="evidence" value="ECO:0007669"/>
    <property type="project" value="TreeGrafter"/>
</dbReference>
<name>A0A316UJJ0_9BASI</name>
<dbReference type="GO" id="GO:0000110">
    <property type="term" value="C:nucleotide-excision repair factor 1 complex"/>
    <property type="evidence" value="ECO:0007669"/>
    <property type="project" value="TreeGrafter"/>
</dbReference>
<evidence type="ECO:0000313" key="9">
    <source>
        <dbReference type="EMBL" id="PWN25447.1"/>
    </source>
</evidence>
<accession>A0A316UJJ0</accession>
<dbReference type="GeneID" id="37028772"/>
<dbReference type="Gene3D" id="3.40.50.10130">
    <property type="match status" value="1"/>
</dbReference>
<evidence type="ECO:0000256" key="2">
    <source>
        <dbReference type="ARBA" id="ARBA00008283"/>
    </source>
</evidence>
<dbReference type="GO" id="GO:0003697">
    <property type="term" value="F:single-stranded DNA binding"/>
    <property type="evidence" value="ECO:0007669"/>
    <property type="project" value="TreeGrafter"/>
</dbReference>
<comment type="subcellular location">
    <subcellularLocation>
        <location evidence="1">Nucleus</location>
    </subcellularLocation>
</comment>
<evidence type="ECO:0000256" key="7">
    <source>
        <dbReference type="SAM" id="MobiDB-lite"/>
    </source>
</evidence>
<organism evidence="9 10">
    <name type="scientific">Jaminaea rosea</name>
    <dbReference type="NCBI Taxonomy" id="1569628"/>
    <lineage>
        <taxon>Eukaryota</taxon>
        <taxon>Fungi</taxon>
        <taxon>Dikarya</taxon>
        <taxon>Basidiomycota</taxon>
        <taxon>Ustilaginomycotina</taxon>
        <taxon>Exobasidiomycetes</taxon>
        <taxon>Microstromatales</taxon>
        <taxon>Microstromatales incertae sedis</taxon>
        <taxon>Jaminaea</taxon>
    </lineage>
</organism>
<dbReference type="SUPFAM" id="SSF52980">
    <property type="entry name" value="Restriction endonuclease-like"/>
    <property type="match status" value="1"/>
</dbReference>
<feature type="domain" description="ERCC1-like central" evidence="8">
    <location>
        <begin position="84"/>
        <end position="198"/>
    </location>
</feature>
<keyword evidence="6" id="KW-0539">Nucleus</keyword>
<feature type="compositionally biased region" description="Acidic residues" evidence="7">
    <location>
        <begin position="305"/>
        <end position="325"/>
    </location>
</feature>
<evidence type="ECO:0000256" key="3">
    <source>
        <dbReference type="ARBA" id="ARBA00022763"/>
    </source>
</evidence>
<keyword evidence="10" id="KW-1185">Reference proteome</keyword>
<dbReference type="OrthoDB" id="10262814at2759"/>
<evidence type="ECO:0000256" key="1">
    <source>
        <dbReference type="ARBA" id="ARBA00004123"/>
    </source>
</evidence>
<reference evidence="9 10" key="1">
    <citation type="journal article" date="2018" name="Mol. Biol. Evol.">
        <title>Broad Genomic Sampling Reveals a Smut Pathogenic Ancestry of the Fungal Clade Ustilaginomycotina.</title>
        <authorList>
            <person name="Kijpornyongpan T."/>
            <person name="Mondo S.J."/>
            <person name="Barry K."/>
            <person name="Sandor L."/>
            <person name="Lee J."/>
            <person name="Lipzen A."/>
            <person name="Pangilinan J."/>
            <person name="LaButti K."/>
            <person name="Hainaut M."/>
            <person name="Henrissat B."/>
            <person name="Grigoriev I.V."/>
            <person name="Spatafora J.W."/>
            <person name="Aime M.C."/>
        </authorList>
    </citation>
    <scope>NUCLEOTIDE SEQUENCE [LARGE SCALE GENOMIC DNA]</scope>
    <source>
        <strain evidence="9 10">MCA 5214</strain>
    </source>
</reference>
<dbReference type="CDD" id="cd22325">
    <property type="entry name" value="ERCC1_C-like"/>
    <property type="match status" value="1"/>
</dbReference>
<feature type="region of interest" description="Disordered" evidence="7">
    <location>
        <begin position="345"/>
        <end position="475"/>
    </location>
</feature>
<dbReference type="GO" id="GO:0070914">
    <property type="term" value="P:UV-damage excision repair"/>
    <property type="evidence" value="ECO:0007669"/>
    <property type="project" value="TreeGrafter"/>
</dbReference>
<dbReference type="InterPro" id="IPR010994">
    <property type="entry name" value="RuvA_2-like"/>
</dbReference>
<dbReference type="GO" id="GO:0006302">
    <property type="term" value="P:double-strand break repair"/>
    <property type="evidence" value="ECO:0007669"/>
    <property type="project" value="UniProtKB-ARBA"/>
</dbReference>
<dbReference type="STRING" id="1569628.A0A316UJJ0"/>
<feature type="compositionally biased region" description="Pro residues" evidence="7">
    <location>
        <begin position="1"/>
        <end position="11"/>
    </location>
</feature>
<evidence type="ECO:0000256" key="4">
    <source>
        <dbReference type="ARBA" id="ARBA00023125"/>
    </source>
</evidence>
<keyword evidence="4" id="KW-0238">DNA-binding</keyword>
<dbReference type="Pfam" id="PF03834">
    <property type="entry name" value="Rad10"/>
    <property type="match status" value="1"/>
</dbReference>
<dbReference type="PANTHER" id="PTHR12749">
    <property type="entry name" value="EXCISION REPAIR CROSS-COMPLEMENTING 1 ERCC1"/>
    <property type="match status" value="1"/>
</dbReference>